<protein>
    <submittedName>
        <fullName evidence="2">EF-hand calcium-binding domain-containing protein 10-like</fullName>
    </submittedName>
</protein>
<dbReference type="EMBL" id="JAOTOJ010000006">
    <property type="protein sequence ID" value="KAK9399362.1"/>
    <property type="molecule type" value="Genomic_DNA"/>
</dbReference>
<dbReference type="SUPFAM" id="SSF47473">
    <property type="entry name" value="EF-hand"/>
    <property type="match status" value="1"/>
</dbReference>
<dbReference type="PANTHER" id="PTHR21847:SF1">
    <property type="entry name" value="EF-HAND CALCIUM-BINDING DOMAIN-CONTAINING PROTEIN 10"/>
    <property type="match status" value="1"/>
</dbReference>
<dbReference type="Pfam" id="PF24548">
    <property type="entry name" value="EF_EFCAB10_C"/>
    <property type="match status" value="1"/>
</dbReference>
<dbReference type="PROSITE" id="PS50222">
    <property type="entry name" value="EF_HAND_2"/>
    <property type="match status" value="1"/>
</dbReference>
<dbReference type="CDD" id="cd22976">
    <property type="entry name" value="DD_EFCAB10"/>
    <property type="match status" value="1"/>
</dbReference>
<evidence type="ECO:0000259" key="1">
    <source>
        <dbReference type="PROSITE" id="PS50222"/>
    </source>
</evidence>
<dbReference type="InterPro" id="IPR049760">
    <property type="entry name" value="DD_EFCAB10"/>
</dbReference>
<dbReference type="GO" id="GO:0005509">
    <property type="term" value="F:calcium ion binding"/>
    <property type="evidence" value="ECO:0007669"/>
    <property type="project" value="InterPro"/>
</dbReference>
<proteinExistence type="predicted"/>
<dbReference type="SUPFAM" id="SSF47391">
    <property type="entry name" value="Dimerization-anchoring domain of cAMP-dependent PK regulatory subunit"/>
    <property type="match status" value="1"/>
</dbReference>
<dbReference type="PANTHER" id="PTHR21847">
    <property type="entry name" value="EF-HAND CALCIUM-BINDING DOMAIN-CONTAINING PROTEIN 10"/>
    <property type="match status" value="1"/>
</dbReference>
<feature type="domain" description="EF-hand" evidence="1">
    <location>
        <begin position="105"/>
        <end position="140"/>
    </location>
</feature>
<evidence type="ECO:0000313" key="2">
    <source>
        <dbReference type="EMBL" id="KAK9399362.1"/>
    </source>
</evidence>
<dbReference type="InterPro" id="IPR002048">
    <property type="entry name" value="EF_hand_dom"/>
</dbReference>
<organism evidence="2 3">
    <name type="scientific">Crotalus adamanteus</name>
    <name type="common">Eastern diamondback rattlesnake</name>
    <dbReference type="NCBI Taxonomy" id="8729"/>
    <lineage>
        <taxon>Eukaryota</taxon>
        <taxon>Metazoa</taxon>
        <taxon>Chordata</taxon>
        <taxon>Craniata</taxon>
        <taxon>Vertebrata</taxon>
        <taxon>Euteleostomi</taxon>
        <taxon>Lepidosauria</taxon>
        <taxon>Squamata</taxon>
        <taxon>Bifurcata</taxon>
        <taxon>Unidentata</taxon>
        <taxon>Episquamata</taxon>
        <taxon>Toxicofera</taxon>
        <taxon>Serpentes</taxon>
        <taxon>Colubroidea</taxon>
        <taxon>Viperidae</taxon>
        <taxon>Crotalinae</taxon>
        <taxon>Crotalus</taxon>
    </lineage>
</organism>
<dbReference type="Proteomes" id="UP001474421">
    <property type="component" value="Unassembled WGS sequence"/>
</dbReference>
<dbReference type="InterPro" id="IPR011992">
    <property type="entry name" value="EF-hand-dom_pair"/>
</dbReference>
<sequence length="172" mass="19382">MPPSSFVAAPSQPDAQQRAGELIGRALRLPASRGRRVLCRRLATAMDRETEGRAYLAQHKIPELLYSLTSLLLYHRPERPREFLIKTLEKVKIAKESSADYPNLMDESNLDAMFDMIDVGGEGYINVVQYKGALESLGLSNQDVTYDENAMITSNVFKENLTKKFAELWTTV</sequence>
<accession>A0AAW1BC34</accession>
<gene>
    <name evidence="2" type="ORF">NXF25_012381</name>
</gene>
<dbReference type="InterPro" id="IPR039879">
    <property type="entry name" value="EFC10"/>
</dbReference>
<keyword evidence="3" id="KW-1185">Reference proteome</keyword>
<dbReference type="InterPro" id="IPR056587">
    <property type="entry name" value="EF_EFCAB10_C"/>
</dbReference>
<evidence type="ECO:0000313" key="3">
    <source>
        <dbReference type="Proteomes" id="UP001474421"/>
    </source>
</evidence>
<reference evidence="2 3" key="1">
    <citation type="journal article" date="2024" name="Proc. Natl. Acad. Sci. U.S.A.">
        <title>The genetic regulatory architecture and epigenomic basis for age-related changes in rattlesnake venom.</title>
        <authorList>
            <person name="Hogan M.P."/>
            <person name="Holding M.L."/>
            <person name="Nystrom G.S."/>
            <person name="Colston T.J."/>
            <person name="Bartlett D.A."/>
            <person name="Mason A.J."/>
            <person name="Ellsworth S.A."/>
            <person name="Rautsaw R.M."/>
            <person name="Lawrence K.C."/>
            <person name="Strickland J.L."/>
            <person name="He B."/>
            <person name="Fraser P."/>
            <person name="Margres M.J."/>
            <person name="Gilbert D.M."/>
            <person name="Gibbs H.L."/>
            <person name="Parkinson C.L."/>
            <person name="Rokyta D.R."/>
        </authorList>
    </citation>
    <scope>NUCLEOTIDE SEQUENCE [LARGE SCALE GENOMIC DNA]</scope>
    <source>
        <strain evidence="2">DRR0105</strain>
    </source>
</reference>
<name>A0AAW1BC34_CROAD</name>
<comment type="caution">
    <text evidence="2">The sequence shown here is derived from an EMBL/GenBank/DDBJ whole genome shotgun (WGS) entry which is preliminary data.</text>
</comment>
<dbReference type="AlphaFoldDB" id="A0AAW1BC34"/>